<dbReference type="HOGENOM" id="CLU_1364519_0_0_0"/>
<dbReference type="OrthoDB" id="67075at2"/>
<sequence>MTPVFVALLLAQGTKKPPPVDVWSPPTPRVFAAWNGQFAFKVLPTEQGTKAIGYLFSVDGDGSEHEIWKRALECVPVEVYVSDAGQVATIDEWGGRGKKHSLVTYDAKGKTTSDRSLRDLFPRMDPKREAFILQTPSSFQWMIQAQAGFYIPGNTRFSPVGLFDQDLKTGGRQVFWIKTFWGDLLRFDPDTGKELDRKQV</sequence>
<evidence type="ECO:0000313" key="1">
    <source>
        <dbReference type="EMBL" id="AIE85321.1"/>
    </source>
</evidence>
<evidence type="ECO:0000313" key="2">
    <source>
        <dbReference type="Proteomes" id="UP000027982"/>
    </source>
</evidence>
<accession>A0A068NPE5</accession>
<name>A0A068NPE5_FIMGI</name>
<gene>
    <name evidence="1" type="ORF">OP10G_1953</name>
</gene>
<proteinExistence type="predicted"/>
<organism evidence="1 2">
    <name type="scientific">Fimbriimonas ginsengisoli Gsoil 348</name>
    <dbReference type="NCBI Taxonomy" id="661478"/>
    <lineage>
        <taxon>Bacteria</taxon>
        <taxon>Bacillati</taxon>
        <taxon>Armatimonadota</taxon>
        <taxon>Fimbriimonadia</taxon>
        <taxon>Fimbriimonadales</taxon>
        <taxon>Fimbriimonadaceae</taxon>
        <taxon>Fimbriimonas</taxon>
    </lineage>
</organism>
<dbReference type="EMBL" id="CP007139">
    <property type="protein sequence ID" value="AIE85321.1"/>
    <property type="molecule type" value="Genomic_DNA"/>
</dbReference>
<dbReference type="KEGG" id="fgi:OP10G_1953"/>
<protein>
    <submittedName>
        <fullName evidence="1">Uncharacterized protein</fullName>
    </submittedName>
</protein>
<dbReference type="STRING" id="661478.OP10G_1953"/>
<dbReference type="AlphaFoldDB" id="A0A068NPE5"/>
<dbReference type="Proteomes" id="UP000027982">
    <property type="component" value="Chromosome"/>
</dbReference>
<keyword evidence="2" id="KW-1185">Reference proteome</keyword>
<dbReference type="RefSeq" id="WP_025226102.1">
    <property type="nucleotide sequence ID" value="NZ_CP007139.1"/>
</dbReference>
<reference evidence="1 2" key="1">
    <citation type="journal article" date="2014" name="PLoS ONE">
        <title>The first complete genome sequence of the class fimbriimonadia in the phylum armatimonadetes.</title>
        <authorList>
            <person name="Hu Z.Y."/>
            <person name="Wang Y.Z."/>
            <person name="Im W.T."/>
            <person name="Wang S.Y."/>
            <person name="Zhao G.P."/>
            <person name="Zheng H.J."/>
            <person name="Quan Z.X."/>
        </authorList>
    </citation>
    <scope>NUCLEOTIDE SEQUENCE [LARGE SCALE GENOMIC DNA]</scope>
    <source>
        <strain evidence="1">Gsoil 348</strain>
    </source>
</reference>